<keyword evidence="10" id="KW-1043">Host membrane</keyword>
<proteinExistence type="inferred from homology"/>
<dbReference type="GO" id="GO:0030430">
    <property type="term" value="C:host cell cytoplasm"/>
    <property type="evidence" value="ECO:0007669"/>
    <property type="project" value="UniProtKB-SubCell"/>
</dbReference>
<evidence type="ECO:0000256" key="14">
    <source>
        <dbReference type="ARBA" id="ARBA00023200"/>
    </source>
</evidence>
<keyword evidence="12" id="KW-0238">DNA-binding</keyword>
<dbReference type="EMBL" id="HM777511">
    <property type="protein sequence ID" value="ADU02170.1"/>
    <property type="molecule type" value="Genomic_DNA"/>
</dbReference>
<dbReference type="InterPro" id="IPR001530">
    <property type="entry name" value="Gemini_BR1"/>
</dbReference>
<dbReference type="GO" id="GO:0020002">
    <property type="term" value="C:host cell plasma membrane"/>
    <property type="evidence" value="ECO:0007669"/>
    <property type="project" value="UniProtKB-SubCell"/>
</dbReference>
<accession>E7CWM5</accession>
<evidence type="ECO:0000256" key="11">
    <source>
        <dbReference type="ARBA" id="ARBA00023031"/>
    </source>
</evidence>
<evidence type="ECO:0000256" key="7">
    <source>
        <dbReference type="ARBA" id="ARBA00022511"/>
    </source>
</evidence>
<protein>
    <recommendedName>
        <fullName evidence="5">Nuclear shuttle protein</fullName>
    </recommendedName>
    <alternativeName>
        <fullName evidence="17">Protein BR1</fullName>
    </alternativeName>
    <alternativeName>
        <fullName evidence="18">Protein BV1</fullName>
    </alternativeName>
</protein>
<dbReference type="GO" id="GO:0051027">
    <property type="term" value="P:DNA transport"/>
    <property type="evidence" value="ECO:0007669"/>
    <property type="project" value="InterPro"/>
</dbReference>
<keyword evidence="13" id="KW-0472">Membrane</keyword>
<gene>
    <name evidence="19" type="primary">BV1</name>
</gene>
<evidence type="ECO:0000256" key="15">
    <source>
        <dbReference type="ARBA" id="ARBA00025176"/>
    </source>
</evidence>
<evidence type="ECO:0000256" key="5">
    <source>
        <dbReference type="ARBA" id="ARBA00014908"/>
    </source>
</evidence>
<evidence type="ECO:0000256" key="1">
    <source>
        <dbReference type="ARBA" id="ARBA00004147"/>
    </source>
</evidence>
<evidence type="ECO:0000256" key="6">
    <source>
        <dbReference type="ARBA" id="ARBA00022448"/>
    </source>
</evidence>
<keyword evidence="6" id="KW-0813">Transport</keyword>
<sequence>MCENTYCYNIMKMLSTNTPSNNWRSPFRRNTNYRRGGRIMNTPSRFKIRVARRLSYGKVERPLQFGKLCEKQHGIHMSLSSNHDITSFISYPPLSLNGDGRSRDYIKLLSLTISGMISARVVSGDQPMDNDIYRRGMFVISLILDRKPYIAEGANELPSFEELFGQYSESYVNMRLLPSRQDRFRLLGTIKKNINCDSGAADVNVGKYIRFVQGRRTLWSRFKDPDPMESGGNYRNIATNAILVNYAFISMQHITVNPLVQFELNYVG</sequence>
<dbReference type="GO" id="GO:0019028">
    <property type="term" value="C:viral capsid"/>
    <property type="evidence" value="ECO:0007669"/>
    <property type="project" value="InterPro"/>
</dbReference>
<evidence type="ECO:0000256" key="17">
    <source>
        <dbReference type="ARBA" id="ARBA00029578"/>
    </source>
</evidence>
<dbReference type="GO" id="GO:0005198">
    <property type="term" value="F:structural molecule activity"/>
    <property type="evidence" value="ECO:0007669"/>
    <property type="project" value="InterPro"/>
</dbReference>
<evidence type="ECO:0000256" key="13">
    <source>
        <dbReference type="ARBA" id="ARBA00023136"/>
    </source>
</evidence>
<keyword evidence="8" id="KW-1048">Host nucleus</keyword>
<dbReference type="GO" id="GO:0003697">
    <property type="term" value="F:single-stranded DNA binding"/>
    <property type="evidence" value="ECO:0007669"/>
    <property type="project" value="InterPro"/>
</dbReference>
<dbReference type="GO" id="GO:0042025">
    <property type="term" value="C:host cell nucleus"/>
    <property type="evidence" value="ECO:0007669"/>
    <property type="project" value="UniProtKB-SubCell"/>
</dbReference>
<dbReference type="PRINTS" id="PR00225">
    <property type="entry name" value="GEMCOATBR1"/>
</dbReference>
<organism evidence="19">
    <name type="scientific">Rhynchosia yellow mosaic India virus</name>
    <dbReference type="NCBI Taxonomy" id="935473"/>
    <lineage>
        <taxon>Viruses</taxon>
        <taxon>Monodnaviria</taxon>
        <taxon>Shotokuvirae</taxon>
        <taxon>Cressdnaviricota</taxon>
        <taxon>Repensiviricetes</taxon>
        <taxon>Geplafuvirales</taxon>
        <taxon>Geminiviridae</taxon>
        <taxon>Begomovirus</taxon>
        <taxon>Begomovirus rhynchosiaindiaense</taxon>
    </lineage>
</organism>
<evidence type="ECO:0000256" key="4">
    <source>
        <dbReference type="ARBA" id="ARBA00005789"/>
    </source>
</evidence>
<evidence type="ECO:0000256" key="10">
    <source>
        <dbReference type="ARBA" id="ARBA00022870"/>
    </source>
</evidence>
<keyword evidence="9" id="KW-0945">Host-virus interaction</keyword>
<name>E7CWM5_9GEMI</name>
<dbReference type="InterPro" id="IPR000263">
    <property type="entry name" value="GV_A/BR1_coat"/>
</dbReference>
<evidence type="ECO:0000256" key="9">
    <source>
        <dbReference type="ARBA" id="ARBA00022581"/>
    </source>
</evidence>
<evidence type="ECO:0000256" key="3">
    <source>
        <dbReference type="ARBA" id="ARBA00004501"/>
    </source>
</evidence>
<comment type="function">
    <text evidence="15">Binds to the genomic viral ssDNA, shuttles it into and out of the cell nucleus. Begomoviruses use 2 proteins to transport their DNA from cell to cell. The nuclear shuttle protein (NSP) shuttles it between nucleus and cytoplasm and the movement protein (MP) probably transports the DNA-NSP complex to the cell periphery and facilitates movement across the cell wall.</text>
</comment>
<comment type="similarity">
    <text evidence="4">Belongs to the begomovirus nuclear shuttle protein family.</text>
</comment>
<dbReference type="GO" id="GO:0046740">
    <property type="term" value="P:transport of virus in host, cell to cell"/>
    <property type="evidence" value="ECO:0007669"/>
    <property type="project" value="UniProtKB-KW"/>
</dbReference>
<evidence type="ECO:0000313" key="19">
    <source>
        <dbReference type="EMBL" id="ADU02170.1"/>
    </source>
</evidence>
<comment type="subcellular location">
    <subcellularLocation>
        <location evidence="3">Host cell membrane</location>
        <topology evidence="3">Peripheral membrane protein</topology>
        <orientation evidence="3">Cytoplasmic side</orientation>
    </subcellularLocation>
    <subcellularLocation>
        <location evidence="2">Host cytoplasm</location>
    </subcellularLocation>
    <subcellularLocation>
        <location evidence="1">Host nucleus</location>
    </subcellularLocation>
</comment>
<evidence type="ECO:0000256" key="18">
    <source>
        <dbReference type="ARBA" id="ARBA00029763"/>
    </source>
</evidence>
<dbReference type="GO" id="GO:0043657">
    <property type="term" value="C:host cell"/>
    <property type="evidence" value="ECO:0007669"/>
    <property type="project" value="InterPro"/>
</dbReference>
<comment type="subunit">
    <text evidence="16">Binds to single-stranded and double-stranded viral DNA. Interacts with the host nuclear shuttle interacting (NSI) protein. This interaction may allow NSP to recruit NSI monomers to the viral genome and thus regulate nuclear export of viral genome by NSP.</text>
</comment>
<evidence type="ECO:0000256" key="2">
    <source>
        <dbReference type="ARBA" id="ARBA00004192"/>
    </source>
</evidence>
<keyword evidence="14" id="KW-1035">Host cytoplasm</keyword>
<evidence type="ECO:0000256" key="12">
    <source>
        <dbReference type="ARBA" id="ARBA00023125"/>
    </source>
</evidence>
<evidence type="ECO:0000256" key="8">
    <source>
        <dbReference type="ARBA" id="ARBA00022562"/>
    </source>
</evidence>
<dbReference type="Pfam" id="PF00844">
    <property type="entry name" value="Gemini_coat"/>
    <property type="match status" value="1"/>
</dbReference>
<reference evidence="19" key="1">
    <citation type="journal article" date="2011" name="Virus Genes">
        <title>Molecular characterization of a new begomovirus infecting a leguminous weed Rhynchosia minima in India.</title>
        <authorList>
            <person name="Jyothsna P."/>
            <person name="Rawat R."/>
            <person name="Malathi V.G."/>
        </authorList>
    </citation>
    <scope>NUCLEOTIDE SEQUENCE</scope>
    <source>
        <strain evidence="19">Thiruvananthapuram</strain>
    </source>
</reference>
<evidence type="ECO:0000256" key="16">
    <source>
        <dbReference type="ARBA" id="ARBA00026026"/>
    </source>
</evidence>
<keyword evidence="11" id="KW-0916">Viral movement protein</keyword>
<keyword evidence="7" id="KW-1032">Host cell membrane</keyword>